<accession>A0ABP9NUF0</accession>
<evidence type="ECO:0000313" key="3">
    <source>
        <dbReference type="Proteomes" id="UP001500804"/>
    </source>
</evidence>
<sequence>MTVKGTRPAATFGHISCRYGGAWASEPTEPAEPTEPTEPTASALTCGPSVPSVSSVPSVYPGTPSKPTGKTDWRSHIVNPPIARSPHMTEHYVPQPYPMWAVIEDIHGEAFPGWCLVIGWASDPDQPGTYKAVLADCAGIGVTAGVASGDDRLLVHLFTDREDAGELRSHLASGVANRAERSHA</sequence>
<organism evidence="2 3">
    <name type="scientific">Pseudonocardia adelaidensis</name>
    <dbReference type="NCBI Taxonomy" id="648754"/>
    <lineage>
        <taxon>Bacteria</taxon>
        <taxon>Bacillati</taxon>
        <taxon>Actinomycetota</taxon>
        <taxon>Actinomycetes</taxon>
        <taxon>Pseudonocardiales</taxon>
        <taxon>Pseudonocardiaceae</taxon>
        <taxon>Pseudonocardia</taxon>
    </lineage>
</organism>
<gene>
    <name evidence="2" type="ORF">GCM10023320_57010</name>
</gene>
<reference evidence="3" key="1">
    <citation type="journal article" date="2019" name="Int. J. Syst. Evol. Microbiol.">
        <title>The Global Catalogue of Microorganisms (GCM) 10K type strain sequencing project: providing services to taxonomists for standard genome sequencing and annotation.</title>
        <authorList>
            <consortium name="The Broad Institute Genomics Platform"/>
            <consortium name="The Broad Institute Genome Sequencing Center for Infectious Disease"/>
            <person name="Wu L."/>
            <person name="Ma J."/>
        </authorList>
    </citation>
    <scope>NUCLEOTIDE SEQUENCE [LARGE SCALE GENOMIC DNA]</scope>
    <source>
        <strain evidence="3">JCM 18302</strain>
    </source>
</reference>
<feature type="region of interest" description="Disordered" evidence="1">
    <location>
        <begin position="23"/>
        <end position="75"/>
    </location>
</feature>
<name>A0ABP9NUF0_9PSEU</name>
<dbReference type="EMBL" id="BAABJO010000025">
    <property type="protein sequence ID" value="GAA5132440.1"/>
    <property type="molecule type" value="Genomic_DNA"/>
</dbReference>
<protein>
    <submittedName>
        <fullName evidence="2">Uncharacterized protein</fullName>
    </submittedName>
</protein>
<feature type="compositionally biased region" description="Low complexity" evidence="1">
    <location>
        <begin position="37"/>
        <end position="61"/>
    </location>
</feature>
<evidence type="ECO:0000313" key="2">
    <source>
        <dbReference type="EMBL" id="GAA5132440.1"/>
    </source>
</evidence>
<dbReference type="Proteomes" id="UP001500804">
    <property type="component" value="Unassembled WGS sequence"/>
</dbReference>
<keyword evidence="3" id="KW-1185">Reference proteome</keyword>
<comment type="caution">
    <text evidence="2">The sequence shown here is derived from an EMBL/GenBank/DDBJ whole genome shotgun (WGS) entry which is preliminary data.</text>
</comment>
<proteinExistence type="predicted"/>
<evidence type="ECO:0000256" key="1">
    <source>
        <dbReference type="SAM" id="MobiDB-lite"/>
    </source>
</evidence>